<gene>
    <name evidence="4" type="ORF">ACFFN1_04565</name>
</gene>
<evidence type="ECO:0000256" key="3">
    <source>
        <dbReference type="PROSITE-ProRule" id="PRU00742"/>
    </source>
</evidence>
<name>A0ABV5WZU1_9MICO</name>
<dbReference type="PROSITE" id="PS51409">
    <property type="entry name" value="ARGINASE_2"/>
    <property type="match status" value="1"/>
</dbReference>
<dbReference type="SUPFAM" id="SSF52768">
    <property type="entry name" value="Arginase/deacetylase"/>
    <property type="match status" value="1"/>
</dbReference>
<dbReference type="InterPro" id="IPR023696">
    <property type="entry name" value="Ureohydrolase_dom_sf"/>
</dbReference>
<dbReference type="Proteomes" id="UP001589707">
    <property type="component" value="Unassembled WGS sequence"/>
</dbReference>
<evidence type="ECO:0000256" key="1">
    <source>
        <dbReference type="ARBA" id="ARBA00022723"/>
    </source>
</evidence>
<comment type="similarity">
    <text evidence="3">Belongs to the arginase family.</text>
</comment>
<reference evidence="4 5" key="1">
    <citation type="submission" date="2024-09" db="EMBL/GenBank/DDBJ databases">
        <authorList>
            <person name="Sun Q."/>
            <person name="Mori K."/>
        </authorList>
    </citation>
    <scope>NUCLEOTIDE SEQUENCE [LARGE SCALE GENOMIC DNA]</scope>
    <source>
        <strain evidence="4 5">JCM 11683</strain>
    </source>
</reference>
<dbReference type="InterPro" id="IPR006035">
    <property type="entry name" value="Ureohydrolase"/>
</dbReference>
<keyword evidence="2" id="KW-0378">Hydrolase</keyword>
<dbReference type="EMBL" id="JBHMAU010000033">
    <property type="protein sequence ID" value="MFB9775686.1"/>
    <property type="molecule type" value="Genomic_DNA"/>
</dbReference>
<evidence type="ECO:0000313" key="4">
    <source>
        <dbReference type="EMBL" id="MFB9775686.1"/>
    </source>
</evidence>
<accession>A0ABV5WZU1</accession>
<keyword evidence="5" id="KW-1185">Reference proteome</keyword>
<dbReference type="PANTHER" id="PTHR11358">
    <property type="entry name" value="ARGINASE/AGMATINASE"/>
    <property type="match status" value="1"/>
</dbReference>
<organism evidence="4 5">
    <name type="scientific">Brevibacterium otitidis</name>
    <dbReference type="NCBI Taxonomy" id="53364"/>
    <lineage>
        <taxon>Bacteria</taxon>
        <taxon>Bacillati</taxon>
        <taxon>Actinomycetota</taxon>
        <taxon>Actinomycetes</taxon>
        <taxon>Micrococcales</taxon>
        <taxon>Brevibacteriaceae</taxon>
        <taxon>Brevibacterium</taxon>
    </lineage>
</organism>
<dbReference type="RefSeq" id="WP_376839030.1">
    <property type="nucleotide sequence ID" value="NZ_JBHMAU010000033.1"/>
</dbReference>
<proteinExistence type="inferred from homology"/>
<dbReference type="Gene3D" id="3.40.800.10">
    <property type="entry name" value="Ureohydrolase domain"/>
    <property type="match status" value="2"/>
</dbReference>
<sequence length="254" mass="27433">MHESGDRWAVILCDVDAGSTKGGPSNVRDHWLSVLAAQWPDHPPPLFIDRRHGQIAARLVESYCFAAVTAGLTPLVLGGDHATTYFAYSGVRQAVKATPDLVHLDAHHDAWPAENITNYSFTRHLRRQGVVVDSRGVREEWPAGVSSRRPERESDLVYLSIDVDVLDPQVLSAVSFPVPIGARGPSTNMEWLDSQLNDAVAGRRVVAADIVEWVPMAAPDPGADVVGGVLSSVLRLPVPDGGDVTIQPGRSHAH</sequence>
<evidence type="ECO:0000256" key="2">
    <source>
        <dbReference type="ARBA" id="ARBA00022801"/>
    </source>
</evidence>
<evidence type="ECO:0000313" key="5">
    <source>
        <dbReference type="Proteomes" id="UP001589707"/>
    </source>
</evidence>
<dbReference type="Pfam" id="PF00491">
    <property type="entry name" value="Arginase"/>
    <property type="match status" value="2"/>
</dbReference>
<comment type="caution">
    <text evidence="4">The sequence shown here is derived from an EMBL/GenBank/DDBJ whole genome shotgun (WGS) entry which is preliminary data.</text>
</comment>
<protein>
    <submittedName>
        <fullName evidence="4">Arginase family protein</fullName>
    </submittedName>
</protein>
<dbReference type="PANTHER" id="PTHR11358:SF26">
    <property type="entry name" value="GUANIDINO ACID HYDROLASE, MITOCHONDRIAL"/>
    <property type="match status" value="1"/>
</dbReference>
<keyword evidence="1" id="KW-0479">Metal-binding</keyword>